<organism evidence="3 4">
    <name type="scientific">Loa loa</name>
    <name type="common">Eye worm</name>
    <name type="synonym">Filaria loa</name>
    <dbReference type="NCBI Taxonomy" id="7209"/>
    <lineage>
        <taxon>Eukaryota</taxon>
        <taxon>Metazoa</taxon>
        <taxon>Ecdysozoa</taxon>
        <taxon>Nematoda</taxon>
        <taxon>Chromadorea</taxon>
        <taxon>Rhabditida</taxon>
        <taxon>Spirurina</taxon>
        <taxon>Spiruromorpha</taxon>
        <taxon>Filarioidea</taxon>
        <taxon>Onchocercidae</taxon>
        <taxon>Loa</taxon>
    </lineage>
</organism>
<accession>A0A1S0UCS3</accession>
<dbReference type="Proteomes" id="UP000095285">
    <property type="component" value="Unassembled WGS sequence"/>
</dbReference>
<accession>A0A1I7VRC3</accession>
<proteinExistence type="predicted"/>
<dbReference type="CTD" id="9938025"/>
<evidence type="ECO:0000313" key="3">
    <source>
        <dbReference type="Proteomes" id="UP000095285"/>
    </source>
</evidence>
<reference evidence="4" key="2">
    <citation type="submission" date="2016-11" db="UniProtKB">
        <authorList>
            <consortium name="WormBaseParasite"/>
        </authorList>
    </citation>
    <scope>IDENTIFICATION</scope>
</reference>
<dbReference type="eggNOG" id="ENOG502SR1S">
    <property type="taxonomic scope" value="Eukaryota"/>
</dbReference>
<evidence type="ECO:0000256" key="1">
    <source>
        <dbReference type="SAM" id="SignalP"/>
    </source>
</evidence>
<dbReference type="EMBL" id="JH712129">
    <property type="protein sequence ID" value="EFO27821.1"/>
    <property type="molecule type" value="Genomic_DNA"/>
</dbReference>
<keyword evidence="1" id="KW-0732">Signal</keyword>
<sequence>MKATPVLKMFHPTISTFLLVLSTVLLVASKSSVPWSSDERRAPPSFPPEPPFELKGILPPATFSQLTAIHQNQSLTIPQKIAEIDEIINSLPVDVLQRLPLPPVFRSLPQDVQEMIKVVRTAKNLTVQEKWLQMTVIIESLPEEQKRILQQAMPDLPPTPSLEFKDILPKEAWDQLVTVYQDINLDKAQKMKRIDEIMDALPDSIRQKLPLSSSLQKLPVDIQHKLQAIHMERGLSAEQRVQRMTAILGSHMKKLIFPH</sequence>
<feature type="chain" id="PRO_5010300677" evidence="1">
    <location>
        <begin position="30"/>
        <end position="259"/>
    </location>
</feature>
<dbReference type="WBParaSite" id="EN70_5374">
    <property type="protein sequence ID" value="EN70_5374"/>
    <property type="gene ID" value="EN70_5374"/>
</dbReference>
<dbReference type="AlphaFoldDB" id="A0A1I7VRC3"/>
<protein>
    <submittedName>
        <fullName evidence="4">DUF148 domain-containing protein</fullName>
    </submittedName>
</protein>
<dbReference type="RefSeq" id="XP_003136245.1">
    <property type="nucleotide sequence ID" value="XM_003136197.1"/>
</dbReference>
<evidence type="ECO:0000313" key="4">
    <source>
        <dbReference type="WBParaSite" id="EN70_5374"/>
    </source>
</evidence>
<dbReference type="KEGG" id="loa:LOAG_00657"/>
<keyword evidence="3" id="KW-1185">Reference proteome</keyword>
<reference evidence="2 3" key="1">
    <citation type="submission" date="2012-04" db="EMBL/GenBank/DDBJ databases">
        <title>The Genome Sequence of Loa loa.</title>
        <authorList>
            <consortium name="The Broad Institute Genome Sequencing Platform"/>
            <consortium name="Broad Institute Genome Sequencing Center for Infectious Disease"/>
            <person name="Nutman T.B."/>
            <person name="Fink D.L."/>
            <person name="Russ C."/>
            <person name="Young S."/>
            <person name="Zeng Q."/>
            <person name="Gargeya S."/>
            <person name="Alvarado L."/>
            <person name="Berlin A."/>
            <person name="Chapman S.B."/>
            <person name="Chen Z."/>
            <person name="Freedman E."/>
            <person name="Gellesch M."/>
            <person name="Goldberg J."/>
            <person name="Griggs A."/>
            <person name="Gujja S."/>
            <person name="Heilman E.R."/>
            <person name="Heiman D."/>
            <person name="Howarth C."/>
            <person name="Mehta T."/>
            <person name="Neiman D."/>
            <person name="Pearson M."/>
            <person name="Roberts A."/>
            <person name="Saif S."/>
            <person name="Shea T."/>
            <person name="Shenoy N."/>
            <person name="Sisk P."/>
            <person name="Stolte C."/>
            <person name="Sykes S."/>
            <person name="White J."/>
            <person name="Yandava C."/>
            <person name="Haas B."/>
            <person name="Henn M.R."/>
            <person name="Nusbaum C."/>
            <person name="Birren B."/>
        </authorList>
    </citation>
    <scope>NUCLEOTIDE SEQUENCE [LARGE SCALE GENOMIC DNA]</scope>
</reference>
<dbReference type="OrthoDB" id="5799464at2759"/>
<gene>
    <name evidence="2 4" type="ORF">LOAG_00657</name>
</gene>
<dbReference type="GeneID" id="9938025"/>
<dbReference type="OMA" id="QEKWLQM"/>
<evidence type="ECO:0000313" key="2">
    <source>
        <dbReference type="EMBL" id="EFO27821.1"/>
    </source>
</evidence>
<feature type="signal peptide" evidence="1">
    <location>
        <begin position="1"/>
        <end position="29"/>
    </location>
</feature>
<name>A0A1I7VRC3_LOALO</name>